<dbReference type="Proteomes" id="UP001500984">
    <property type="component" value="Unassembled WGS sequence"/>
</dbReference>
<sequence length="144" mass="15454">MQASTSPVRLARTNAPHRRERGDEAGHAAQAVEELHVPEADGEPAPADHGEHEQRCRSREAGQEAAPGPGESEADGEQSCEREDDAIREPPEPDVDPDEERRGPGRRTECEGQEHTGAVGPRARAGPAQRREDGQRDACGGEDG</sequence>
<evidence type="ECO:0000313" key="3">
    <source>
        <dbReference type="Proteomes" id="UP001500984"/>
    </source>
</evidence>
<organism evidence="2 3">
    <name type="scientific">Brevibacterium salitolerans</name>
    <dbReference type="NCBI Taxonomy" id="1403566"/>
    <lineage>
        <taxon>Bacteria</taxon>
        <taxon>Bacillati</taxon>
        <taxon>Actinomycetota</taxon>
        <taxon>Actinomycetes</taxon>
        <taxon>Micrococcales</taxon>
        <taxon>Brevibacteriaceae</taxon>
        <taxon>Brevibacterium</taxon>
    </lineage>
</organism>
<accession>A0ABN2WFI7</accession>
<proteinExistence type="predicted"/>
<reference evidence="2 3" key="1">
    <citation type="journal article" date="2019" name="Int. J. Syst. Evol. Microbiol.">
        <title>The Global Catalogue of Microorganisms (GCM) 10K type strain sequencing project: providing services to taxonomists for standard genome sequencing and annotation.</title>
        <authorList>
            <consortium name="The Broad Institute Genomics Platform"/>
            <consortium name="The Broad Institute Genome Sequencing Center for Infectious Disease"/>
            <person name="Wu L."/>
            <person name="Ma J."/>
        </authorList>
    </citation>
    <scope>NUCLEOTIDE SEQUENCE [LARGE SCALE GENOMIC DNA]</scope>
    <source>
        <strain evidence="2 3">JCM 15900</strain>
    </source>
</reference>
<keyword evidence="3" id="KW-1185">Reference proteome</keyword>
<feature type="compositionally biased region" description="Basic and acidic residues" evidence="1">
    <location>
        <begin position="46"/>
        <end position="62"/>
    </location>
</feature>
<feature type="compositionally biased region" description="Basic and acidic residues" evidence="1">
    <location>
        <begin position="99"/>
        <end position="114"/>
    </location>
</feature>
<evidence type="ECO:0000313" key="2">
    <source>
        <dbReference type="EMBL" id="GAA2090879.1"/>
    </source>
</evidence>
<gene>
    <name evidence="2" type="ORF">GCM10009823_07640</name>
</gene>
<dbReference type="EMBL" id="BAAAPZ010000002">
    <property type="protein sequence ID" value="GAA2090879.1"/>
    <property type="molecule type" value="Genomic_DNA"/>
</dbReference>
<feature type="compositionally biased region" description="Low complexity" evidence="1">
    <location>
        <begin position="117"/>
        <end position="128"/>
    </location>
</feature>
<comment type="caution">
    <text evidence="2">The sequence shown here is derived from an EMBL/GenBank/DDBJ whole genome shotgun (WGS) entry which is preliminary data.</text>
</comment>
<protein>
    <submittedName>
        <fullName evidence="2">Uncharacterized protein</fullName>
    </submittedName>
</protein>
<feature type="compositionally biased region" description="Basic and acidic residues" evidence="1">
    <location>
        <begin position="79"/>
        <end position="91"/>
    </location>
</feature>
<evidence type="ECO:0000256" key="1">
    <source>
        <dbReference type="SAM" id="MobiDB-lite"/>
    </source>
</evidence>
<name>A0ABN2WFI7_9MICO</name>
<feature type="region of interest" description="Disordered" evidence="1">
    <location>
        <begin position="1"/>
        <end position="144"/>
    </location>
</feature>